<dbReference type="AlphaFoldDB" id="A0A8W7PDW4"/>
<name>A0A8W7PDW4_ANOCL</name>
<dbReference type="Proteomes" id="UP000075882">
    <property type="component" value="Unassembled WGS sequence"/>
</dbReference>
<organism evidence="1">
    <name type="scientific">Anopheles coluzzii</name>
    <name type="common">African malaria mosquito</name>
    <dbReference type="NCBI Taxonomy" id="1518534"/>
    <lineage>
        <taxon>Eukaryota</taxon>
        <taxon>Metazoa</taxon>
        <taxon>Ecdysozoa</taxon>
        <taxon>Arthropoda</taxon>
        <taxon>Hexapoda</taxon>
        <taxon>Insecta</taxon>
        <taxon>Pterygota</taxon>
        <taxon>Neoptera</taxon>
        <taxon>Endopterygota</taxon>
        <taxon>Diptera</taxon>
        <taxon>Nematocera</taxon>
        <taxon>Culicoidea</taxon>
        <taxon>Culicidae</taxon>
        <taxon>Anophelinae</taxon>
        <taxon>Anopheles</taxon>
    </lineage>
</organism>
<sequence>MDIPWTVDGQRHDGLPYLGEASPGLDCQKVEMTDGKLMNLLANPGRNATIHSECNALQQNLSPANWSPPALPFAVFAVQMLIHLCIGPGMTGPGGGRAQIDCVNLCAALLSWSHRPPSAPLGLQQKSKVITIL</sequence>
<dbReference type="EnsemblMetazoa" id="ACOM030243-RA">
    <property type="protein sequence ID" value="ACOM030243-PA.1"/>
    <property type="gene ID" value="ACOM030243"/>
</dbReference>
<accession>A0A8W7PDW4</accession>
<protein>
    <submittedName>
        <fullName evidence="1">Uncharacterized protein</fullName>
    </submittedName>
</protein>
<reference evidence="1" key="1">
    <citation type="submission" date="2022-08" db="UniProtKB">
        <authorList>
            <consortium name="EnsemblMetazoa"/>
        </authorList>
    </citation>
    <scope>IDENTIFICATION</scope>
</reference>
<evidence type="ECO:0000313" key="1">
    <source>
        <dbReference type="EnsemblMetazoa" id="ACOM030243-PA.1"/>
    </source>
</evidence>
<proteinExistence type="predicted"/>